<evidence type="ECO:0000313" key="3">
    <source>
        <dbReference type="Proteomes" id="UP000198582"/>
    </source>
</evidence>
<dbReference type="Proteomes" id="UP000198582">
    <property type="component" value="Unassembled WGS sequence"/>
</dbReference>
<evidence type="ECO:0000256" key="1">
    <source>
        <dbReference type="SAM" id="MobiDB-lite"/>
    </source>
</evidence>
<name>A0A1H8YNH8_9PSEU</name>
<dbReference type="RefSeq" id="WP_091628440.1">
    <property type="nucleotide sequence ID" value="NZ_FOEF01000029.1"/>
</dbReference>
<organism evidence="2 3">
    <name type="scientific">Amycolatopsis saalfeldensis</name>
    <dbReference type="NCBI Taxonomy" id="394193"/>
    <lineage>
        <taxon>Bacteria</taxon>
        <taxon>Bacillati</taxon>
        <taxon>Actinomycetota</taxon>
        <taxon>Actinomycetes</taxon>
        <taxon>Pseudonocardiales</taxon>
        <taxon>Pseudonocardiaceae</taxon>
        <taxon>Amycolatopsis</taxon>
    </lineage>
</organism>
<accession>A0A1H8YNH8</accession>
<evidence type="ECO:0000313" key="2">
    <source>
        <dbReference type="EMBL" id="SEP53643.1"/>
    </source>
</evidence>
<sequence>MSVERKPDRQFAWSLRTGKAVLVDEVLVSAGQSATLKALPGCTGAQRQTADGQPARTRFGAFIRLAGVREVLRMTPSGRTTDDEGNAAVFPDEQSAQRRVEQFLPQLEQQYPGSDIWTAPL</sequence>
<proteinExistence type="predicted"/>
<protein>
    <submittedName>
        <fullName evidence="2">Uncharacterized protein</fullName>
    </submittedName>
</protein>
<keyword evidence="3" id="KW-1185">Reference proteome</keyword>
<gene>
    <name evidence="2" type="ORF">SAMN04489732_12968</name>
</gene>
<feature type="region of interest" description="Disordered" evidence="1">
    <location>
        <begin position="75"/>
        <end position="95"/>
    </location>
</feature>
<reference evidence="2 3" key="1">
    <citation type="submission" date="2016-10" db="EMBL/GenBank/DDBJ databases">
        <authorList>
            <person name="de Groot N.N."/>
        </authorList>
    </citation>
    <scope>NUCLEOTIDE SEQUENCE [LARGE SCALE GENOMIC DNA]</scope>
    <source>
        <strain evidence="2 3">DSM 44993</strain>
    </source>
</reference>
<dbReference type="EMBL" id="FOEF01000029">
    <property type="protein sequence ID" value="SEP53643.1"/>
    <property type="molecule type" value="Genomic_DNA"/>
</dbReference>
<dbReference type="OrthoDB" id="9850699at2"/>
<dbReference type="AlphaFoldDB" id="A0A1H8YNH8"/>